<organism evidence="2 3">
    <name type="scientific">Stieleria neptunia</name>
    <dbReference type="NCBI Taxonomy" id="2527979"/>
    <lineage>
        <taxon>Bacteria</taxon>
        <taxon>Pseudomonadati</taxon>
        <taxon>Planctomycetota</taxon>
        <taxon>Planctomycetia</taxon>
        <taxon>Pirellulales</taxon>
        <taxon>Pirellulaceae</taxon>
        <taxon>Stieleria</taxon>
    </lineage>
</organism>
<keyword evidence="1" id="KW-0472">Membrane</keyword>
<accession>A0A518HPK8</accession>
<gene>
    <name evidence="2" type="ORF">Enr13x_26300</name>
</gene>
<evidence type="ECO:0000313" key="2">
    <source>
        <dbReference type="EMBL" id="QDV42780.1"/>
    </source>
</evidence>
<protein>
    <submittedName>
        <fullName evidence="2">Uncharacterized protein</fullName>
    </submittedName>
</protein>
<dbReference type="Proteomes" id="UP000319004">
    <property type="component" value="Chromosome"/>
</dbReference>
<dbReference type="EMBL" id="CP037423">
    <property type="protein sequence ID" value="QDV42780.1"/>
    <property type="molecule type" value="Genomic_DNA"/>
</dbReference>
<dbReference type="RefSeq" id="WP_261344177.1">
    <property type="nucleotide sequence ID" value="NZ_CP037423.1"/>
</dbReference>
<dbReference type="AlphaFoldDB" id="A0A518HPK8"/>
<name>A0A518HPK8_9BACT</name>
<reference evidence="2 3" key="1">
    <citation type="submission" date="2019-03" db="EMBL/GenBank/DDBJ databases">
        <title>Deep-cultivation of Planctomycetes and their phenomic and genomic characterization uncovers novel biology.</title>
        <authorList>
            <person name="Wiegand S."/>
            <person name="Jogler M."/>
            <person name="Boedeker C."/>
            <person name="Pinto D."/>
            <person name="Vollmers J."/>
            <person name="Rivas-Marin E."/>
            <person name="Kohn T."/>
            <person name="Peeters S.H."/>
            <person name="Heuer A."/>
            <person name="Rast P."/>
            <person name="Oberbeckmann S."/>
            <person name="Bunk B."/>
            <person name="Jeske O."/>
            <person name="Meyerdierks A."/>
            <person name="Storesund J.E."/>
            <person name="Kallscheuer N."/>
            <person name="Luecker S."/>
            <person name="Lage O.M."/>
            <person name="Pohl T."/>
            <person name="Merkel B.J."/>
            <person name="Hornburger P."/>
            <person name="Mueller R.-W."/>
            <person name="Bruemmer F."/>
            <person name="Labrenz M."/>
            <person name="Spormann A.M."/>
            <person name="Op den Camp H."/>
            <person name="Overmann J."/>
            <person name="Amann R."/>
            <person name="Jetten M.S.M."/>
            <person name="Mascher T."/>
            <person name="Medema M.H."/>
            <person name="Devos D.P."/>
            <person name="Kaster A.-K."/>
            <person name="Ovreas L."/>
            <person name="Rohde M."/>
            <person name="Galperin M.Y."/>
            <person name="Jogler C."/>
        </authorList>
    </citation>
    <scope>NUCLEOTIDE SEQUENCE [LARGE SCALE GENOMIC DNA]</scope>
    <source>
        <strain evidence="2 3">Enr13</strain>
    </source>
</reference>
<keyword evidence="3" id="KW-1185">Reference proteome</keyword>
<evidence type="ECO:0000256" key="1">
    <source>
        <dbReference type="SAM" id="Phobius"/>
    </source>
</evidence>
<sequence>MMFPLWFLELIVVGGLTLCGVGAAALIVFWILDFKEKRIW</sequence>
<keyword evidence="1" id="KW-1133">Transmembrane helix</keyword>
<evidence type="ECO:0000313" key="3">
    <source>
        <dbReference type="Proteomes" id="UP000319004"/>
    </source>
</evidence>
<dbReference type="KEGG" id="snep:Enr13x_26300"/>
<keyword evidence="1" id="KW-0812">Transmembrane</keyword>
<feature type="transmembrane region" description="Helical" evidence="1">
    <location>
        <begin position="6"/>
        <end position="32"/>
    </location>
</feature>
<proteinExistence type="predicted"/>